<dbReference type="EMBL" id="GEDC01026691">
    <property type="protein sequence ID" value="JAS10607.1"/>
    <property type="molecule type" value="Transcribed_RNA"/>
</dbReference>
<proteinExistence type="predicted"/>
<feature type="region of interest" description="Disordered" evidence="1">
    <location>
        <begin position="1"/>
        <end position="117"/>
    </location>
</feature>
<feature type="compositionally biased region" description="Low complexity" evidence="1">
    <location>
        <begin position="28"/>
        <end position="53"/>
    </location>
</feature>
<dbReference type="AlphaFoldDB" id="A0A1B6CAT5"/>
<accession>A0A1B6CAT5</accession>
<organism evidence="2">
    <name type="scientific">Clastoptera arizonana</name>
    <name type="common">Arizona spittle bug</name>
    <dbReference type="NCBI Taxonomy" id="38151"/>
    <lineage>
        <taxon>Eukaryota</taxon>
        <taxon>Metazoa</taxon>
        <taxon>Ecdysozoa</taxon>
        <taxon>Arthropoda</taxon>
        <taxon>Hexapoda</taxon>
        <taxon>Insecta</taxon>
        <taxon>Pterygota</taxon>
        <taxon>Neoptera</taxon>
        <taxon>Paraneoptera</taxon>
        <taxon>Hemiptera</taxon>
        <taxon>Auchenorrhyncha</taxon>
        <taxon>Cercopoidea</taxon>
        <taxon>Clastopteridae</taxon>
        <taxon>Clastoptera</taxon>
    </lineage>
</organism>
<name>A0A1B6CAT5_9HEMI</name>
<sequence length="117" mass="13118">MSYSGYKQSSPRTRGYPSRGYGGGSGYRGSSRGDSSNWRGGRGGYSSSNSRGRFTPNSYESRSRYSGLGVTDLYSAREDNSHRRYRDDSLYSGRDRSHRGDSPPRKRVRSDFSPVSF</sequence>
<gene>
    <name evidence="2" type="ORF">g.37270</name>
</gene>
<feature type="compositionally biased region" description="Polar residues" evidence="1">
    <location>
        <begin position="1"/>
        <end position="12"/>
    </location>
</feature>
<evidence type="ECO:0000313" key="2">
    <source>
        <dbReference type="EMBL" id="JAS10607.1"/>
    </source>
</evidence>
<reference evidence="2" key="1">
    <citation type="submission" date="2015-12" db="EMBL/GenBank/DDBJ databases">
        <title>De novo transcriptome assembly of four potential Pierce s Disease insect vectors from Arizona vineyards.</title>
        <authorList>
            <person name="Tassone E.E."/>
        </authorList>
    </citation>
    <scope>NUCLEOTIDE SEQUENCE</scope>
</reference>
<feature type="compositionally biased region" description="Basic and acidic residues" evidence="1">
    <location>
        <begin position="75"/>
        <end position="104"/>
    </location>
</feature>
<protein>
    <submittedName>
        <fullName evidence="2">Uncharacterized protein</fullName>
    </submittedName>
</protein>
<evidence type="ECO:0000256" key="1">
    <source>
        <dbReference type="SAM" id="MobiDB-lite"/>
    </source>
</evidence>